<dbReference type="KEGG" id="psoj:PHYSODRAFT_516499"/>
<dbReference type="SMART" id="SM01187">
    <property type="entry name" value="Elicitin"/>
    <property type="match status" value="3"/>
</dbReference>
<evidence type="ECO:0008006" key="5">
    <source>
        <dbReference type="Google" id="ProtNLM"/>
    </source>
</evidence>
<feature type="chain" id="PRO_5003472623" description="Elicitin" evidence="2">
    <location>
        <begin position="25"/>
        <end position="348"/>
    </location>
</feature>
<sequence>MRLSSWLVVAAAAAVAVSFGSVLAASDTCSVFEIHTTIQVIDGVLSSSECADYVNEDSSLKVLCAATSCVAVLGDLVPKLPNRTLTANDNGDTSVNKKSELQNHLDKCSADSSSSVRVDAVDTSTNGASISVDECTRVEASTTAQLYWEAAGSSACGPYSSMDESSMEVYINAPCSTTQCLSVMGTLVEQLPDCYSSGVNLKQDVMKSLASCTGDDSLSSRSSDECSNSEVSSLAYLTNSIVTSSECSLYVMSTSTEWYIAVPCSATACLSTLASVVRQMPYCQYEGVNYREELGLQQSSCLTGNGDDSSTDSLRTQAPDASVNSTGTRHNLVSVWLLLLVVTLVATE</sequence>
<keyword evidence="2" id="KW-0732">Signal</keyword>
<protein>
    <recommendedName>
        <fullName evidence="5">Elicitin</fullName>
    </recommendedName>
</protein>
<evidence type="ECO:0000256" key="2">
    <source>
        <dbReference type="SAM" id="SignalP"/>
    </source>
</evidence>
<accession>G4ZVQ6</accession>
<feature type="signal peptide" evidence="2">
    <location>
        <begin position="1"/>
        <end position="24"/>
    </location>
</feature>
<dbReference type="EMBL" id="JH159157">
    <property type="protein sequence ID" value="EGZ11520.1"/>
    <property type="molecule type" value="Genomic_DNA"/>
</dbReference>
<evidence type="ECO:0000313" key="4">
    <source>
        <dbReference type="Proteomes" id="UP000002640"/>
    </source>
</evidence>
<dbReference type="InterPro" id="IPR002200">
    <property type="entry name" value="Elicitin"/>
</dbReference>
<dbReference type="GO" id="GO:0005576">
    <property type="term" value="C:extracellular region"/>
    <property type="evidence" value="ECO:0007669"/>
    <property type="project" value="InterPro"/>
</dbReference>
<dbReference type="AlphaFoldDB" id="G4ZVQ6"/>
<name>G4ZVQ6_PHYSP</name>
<dbReference type="GeneID" id="20659814"/>
<keyword evidence="4" id="KW-1185">Reference proteome</keyword>
<gene>
    <name evidence="3" type="ORF">PHYSODRAFT_516499</name>
</gene>
<organism evidence="3 4">
    <name type="scientific">Phytophthora sojae (strain P6497)</name>
    <name type="common">Soybean stem and root rot agent</name>
    <name type="synonym">Phytophthora megasperma f. sp. glycines</name>
    <dbReference type="NCBI Taxonomy" id="1094619"/>
    <lineage>
        <taxon>Eukaryota</taxon>
        <taxon>Sar</taxon>
        <taxon>Stramenopiles</taxon>
        <taxon>Oomycota</taxon>
        <taxon>Peronosporomycetes</taxon>
        <taxon>Peronosporales</taxon>
        <taxon>Peronosporaceae</taxon>
        <taxon>Phytophthora</taxon>
    </lineage>
</organism>
<reference evidence="3 4" key="1">
    <citation type="journal article" date="2006" name="Science">
        <title>Phytophthora genome sequences uncover evolutionary origins and mechanisms of pathogenesis.</title>
        <authorList>
            <person name="Tyler B.M."/>
            <person name="Tripathy S."/>
            <person name="Zhang X."/>
            <person name="Dehal P."/>
            <person name="Jiang R.H."/>
            <person name="Aerts A."/>
            <person name="Arredondo F.D."/>
            <person name="Baxter L."/>
            <person name="Bensasson D."/>
            <person name="Beynon J.L."/>
            <person name="Chapman J."/>
            <person name="Damasceno C.M."/>
            <person name="Dorrance A.E."/>
            <person name="Dou D."/>
            <person name="Dickerman A.W."/>
            <person name="Dubchak I.L."/>
            <person name="Garbelotto M."/>
            <person name="Gijzen M."/>
            <person name="Gordon S.G."/>
            <person name="Govers F."/>
            <person name="Grunwald N.J."/>
            <person name="Huang W."/>
            <person name="Ivors K.L."/>
            <person name="Jones R.W."/>
            <person name="Kamoun S."/>
            <person name="Krampis K."/>
            <person name="Lamour K.H."/>
            <person name="Lee M.K."/>
            <person name="McDonald W.H."/>
            <person name="Medina M."/>
            <person name="Meijer H.J."/>
            <person name="Nordberg E.K."/>
            <person name="Maclean D.J."/>
            <person name="Ospina-Giraldo M.D."/>
            <person name="Morris P.F."/>
            <person name="Phuntumart V."/>
            <person name="Putnam N.H."/>
            <person name="Rash S."/>
            <person name="Rose J.K."/>
            <person name="Sakihama Y."/>
            <person name="Salamov A.A."/>
            <person name="Savidor A."/>
            <person name="Scheuring C.F."/>
            <person name="Smith B.M."/>
            <person name="Sobral B.W."/>
            <person name="Terry A."/>
            <person name="Torto-Alalibo T.A."/>
            <person name="Win J."/>
            <person name="Xu Z."/>
            <person name="Zhang H."/>
            <person name="Grigoriev I.V."/>
            <person name="Rokhsar D.S."/>
            <person name="Boore J.L."/>
        </authorList>
    </citation>
    <scope>NUCLEOTIDE SEQUENCE [LARGE SCALE GENOMIC DNA]</scope>
    <source>
        <strain evidence="3 4">P6497</strain>
    </source>
</reference>
<proteinExistence type="predicted"/>
<dbReference type="RefSeq" id="XP_009531853.1">
    <property type="nucleotide sequence ID" value="XM_009533558.1"/>
</dbReference>
<dbReference type="InParanoid" id="G4ZVQ6"/>
<evidence type="ECO:0000256" key="1">
    <source>
        <dbReference type="SAM" id="MobiDB-lite"/>
    </source>
</evidence>
<feature type="region of interest" description="Disordered" evidence="1">
    <location>
        <begin position="303"/>
        <end position="322"/>
    </location>
</feature>
<evidence type="ECO:0000313" key="3">
    <source>
        <dbReference type="EMBL" id="EGZ11520.1"/>
    </source>
</evidence>
<feature type="compositionally biased region" description="Polar residues" evidence="1">
    <location>
        <begin position="303"/>
        <end position="316"/>
    </location>
</feature>
<dbReference type="Proteomes" id="UP000002640">
    <property type="component" value="Unassembled WGS sequence"/>
</dbReference>